<evidence type="ECO:0000313" key="2">
    <source>
        <dbReference type="Proteomes" id="UP000298030"/>
    </source>
</evidence>
<evidence type="ECO:0000313" key="1">
    <source>
        <dbReference type="EMBL" id="TEB36301.1"/>
    </source>
</evidence>
<name>A0A4Y7TQQ5_COPMI</name>
<protein>
    <submittedName>
        <fullName evidence="1">Uncharacterized protein</fullName>
    </submittedName>
</protein>
<proteinExistence type="predicted"/>
<reference evidence="1 2" key="1">
    <citation type="journal article" date="2019" name="Nat. Ecol. Evol.">
        <title>Megaphylogeny resolves global patterns of mushroom evolution.</title>
        <authorList>
            <person name="Varga T."/>
            <person name="Krizsan K."/>
            <person name="Foldi C."/>
            <person name="Dima B."/>
            <person name="Sanchez-Garcia M."/>
            <person name="Sanchez-Ramirez S."/>
            <person name="Szollosi G.J."/>
            <person name="Szarkandi J.G."/>
            <person name="Papp V."/>
            <person name="Albert L."/>
            <person name="Andreopoulos W."/>
            <person name="Angelini C."/>
            <person name="Antonin V."/>
            <person name="Barry K.W."/>
            <person name="Bougher N.L."/>
            <person name="Buchanan P."/>
            <person name="Buyck B."/>
            <person name="Bense V."/>
            <person name="Catcheside P."/>
            <person name="Chovatia M."/>
            <person name="Cooper J."/>
            <person name="Damon W."/>
            <person name="Desjardin D."/>
            <person name="Finy P."/>
            <person name="Geml J."/>
            <person name="Haridas S."/>
            <person name="Hughes K."/>
            <person name="Justo A."/>
            <person name="Karasinski D."/>
            <person name="Kautmanova I."/>
            <person name="Kiss B."/>
            <person name="Kocsube S."/>
            <person name="Kotiranta H."/>
            <person name="LaButti K.M."/>
            <person name="Lechner B.E."/>
            <person name="Liimatainen K."/>
            <person name="Lipzen A."/>
            <person name="Lukacs Z."/>
            <person name="Mihaltcheva S."/>
            <person name="Morgado L.N."/>
            <person name="Niskanen T."/>
            <person name="Noordeloos M.E."/>
            <person name="Ohm R.A."/>
            <person name="Ortiz-Santana B."/>
            <person name="Ovrebo C."/>
            <person name="Racz N."/>
            <person name="Riley R."/>
            <person name="Savchenko A."/>
            <person name="Shiryaev A."/>
            <person name="Soop K."/>
            <person name="Spirin V."/>
            <person name="Szebenyi C."/>
            <person name="Tomsovsky M."/>
            <person name="Tulloss R.E."/>
            <person name="Uehling J."/>
            <person name="Grigoriev I.V."/>
            <person name="Vagvolgyi C."/>
            <person name="Papp T."/>
            <person name="Martin F.M."/>
            <person name="Miettinen O."/>
            <person name="Hibbett D.S."/>
            <person name="Nagy L.G."/>
        </authorList>
    </citation>
    <scope>NUCLEOTIDE SEQUENCE [LARGE SCALE GENOMIC DNA]</scope>
    <source>
        <strain evidence="1 2">FP101781</strain>
    </source>
</reference>
<keyword evidence="2" id="KW-1185">Reference proteome</keyword>
<comment type="caution">
    <text evidence="1">The sequence shown here is derived from an EMBL/GenBank/DDBJ whole genome shotgun (WGS) entry which is preliminary data.</text>
</comment>
<sequence length="203" mass="23153">MERVQRPYHGCLSTLAIYRNIHPFLMVEYPHRLHLGSHYLSSELAPRDPSLLFRSFVKTCIARSGSHPLDIDIRDIPAYGELTYLTETSDRWEKLTIPCHELPRVMKSEAFKGFPQLRNLDLSYDARTFKSTSNPPPVQMALDLPHLITLRLSVPQIVTRLSAPDVTDIHLSLRVRSAGSPRMNFPRERCLIGHFGPSDLPVS</sequence>
<organism evidence="1 2">
    <name type="scientific">Coprinellus micaceus</name>
    <name type="common">Glistening ink-cap mushroom</name>
    <name type="synonym">Coprinus micaceus</name>
    <dbReference type="NCBI Taxonomy" id="71717"/>
    <lineage>
        <taxon>Eukaryota</taxon>
        <taxon>Fungi</taxon>
        <taxon>Dikarya</taxon>
        <taxon>Basidiomycota</taxon>
        <taxon>Agaricomycotina</taxon>
        <taxon>Agaricomycetes</taxon>
        <taxon>Agaricomycetidae</taxon>
        <taxon>Agaricales</taxon>
        <taxon>Agaricineae</taxon>
        <taxon>Psathyrellaceae</taxon>
        <taxon>Coprinellus</taxon>
    </lineage>
</organism>
<dbReference type="EMBL" id="QPFP01000006">
    <property type="protein sequence ID" value="TEB36301.1"/>
    <property type="molecule type" value="Genomic_DNA"/>
</dbReference>
<dbReference type="AlphaFoldDB" id="A0A4Y7TQQ5"/>
<accession>A0A4Y7TQQ5</accession>
<gene>
    <name evidence="1" type="ORF">FA13DRAFT_1727879</name>
</gene>
<dbReference type="Proteomes" id="UP000298030">
    <property type="component" value="Unassembled WGS sequence"/>
</dbReference>